<sequence>TLTVCLPAKGGSRVREGGCLLTGDVDIVAQGNSAVPSSQVLGELGQVAPVSRARVEAVHGHQLVAIPVAAAQHHQQLGQPRGRARAQPGAGRSLVAIQAARLEEPGLGHQAQASRGAGHQRLALHLRQQGEAPHEGQPHVGQQLGQEPRARSGLGAHPAQGQGEGGLLLGHAQRVLAQDTSGWSSASSPNSTRGAIDSDGGDPPLGHLSLPGKARKTFSQLKHGKAYSSLYQWSKPNGFLVDRKKMEKFRKKRRLVRKDVVLPDVKCPEEDEKDEGLQEREGEEPYAETPLSPSSEGDAQSSTGRCSAWDSDTPSNPPYPATAPEEQSLIQTVGKRTIIRQGKQVVFRDEDGSGDDEDIMVDSDDDSWDLVTCFCMKPFAGRPMIECKECHTWIHLSCAKIRKSNVPEIYVCQKCRDSKFDIRRSSRSRMGSRRHFLD</sequence>
<protein>
    <recommendedName>
        <fullName evidence="12">PHD finger protein 13</fullName>
    </recommendedName>
</protein>
<evidence type="ECO:0000256" key="9">
    <source>
        <dbReference type="ARBA" id="ARBA00023242"/>
    </source>
</evidence>
<dbReference type="InterPro" id="IPR041947">
    <property type="entry name" value="PHD_PHF13"/>
</dbReference>
<feature type="region of interest" description="Disordered" evidence="13">
    <location>
        <begin position="267"/>
        <end position="325"/>
    </location>
</feature>
<feature type="compositionally biased region" description="Polar residues" evidence="13">
    <location>
        <begin position="291"/>
        <end position="314"/>
    </location>
</feature>
<name>A0A8C5S1T4_LATLA</name>
<proteinExistence type="predicted"/>
<dbReference type="GO" id="GO:0006974">
    <property type="term" value="P:DNA damage response"/>
    <property type="evidence" value="ECO:0007669"/>
    <property type="project" value="Ensembl"/>
</dbReference>
<comment type="subcellular location">
    <subcellularLocation>
        <location evidence="1">Nucleus</location>
        <location evidence="1">Nucleoplasm</location>
    </subcellularLocation>
</comment>
<dbReference type="Gene3D" id="3.30.40.10">
    <property type="entry name" value="Zinc/RING finger domain, C3HC4 (zinc finger)"/>
    <property type="match status" value="1"/>
</dbReference>
<evidence type="ECO:0000256" key="11">
    <source>
        <dbReference type="ARBA" id="ARBA00055120"/>
    </source>
</evidence>
<feature type="domain" description="Zinc finger PHD-type" evidence="14">
    <location>
        <begin position="372"/>
        <end position="416"/>
    </location>
</feature>
<keyword evidence="3" id="KW-0479">Metal-binding</keyword>
<dbReference type="SMART" id="SM00249">
    <property type="entry name" value="PHD"/>
    <property type="match status" value="1"/>
</dbReference>
<dbReference type="GO" id="GO:0005654">
    <property type="term" value="C:nucleoplasm"/>
    <property type="evidence" value="ECO:0007669"/>
    <property type="project" value="UniProtKB-SubCell"/>
</dbReference>
<evidence type="ECO:0000256" key="10">
    <source>
        <dbReference type="ARBA" id="ARBA00023306"/>
    </source>
</evidence>
<keyword evidence="4" id="KW-0863">Zinc-finger</keyword>
<evidence type="ECO:0000256" key="5">
    <source>
        <dbReference type="ARBA" id="ARBA00022776"/>
    </source>
</evidence>
<dbReference type="InterPro" id="IPR011011">
    <property type="entry name" value="Znf_FYVE_PHD"/>
</dbReference>
<evidence type="ECO:0000256" key="6">
    <source>
        <dbReference type="ARBA" id="ARBA00022833"/>
    </source>
</evidence>
<keyword evidence="9" id="KW-0539">Nucleus</keyword>
<evidence type="ECO:0000256" key="7">
    <source>
        <dbReference type="ARBA" id="ARBA00022853"/>
    </source>
</evidence>
<keyword evidence="8" id="KW-0226">DNA condensation</keyword>
<evidence type="ECO:0000313" key="16">
    <source>
        <dbReference type="Proteomes" id="UP000694406"/>
    </source>
</evidence>
<comment type="function">
    <text evidence="11">Modulates chromatin structure and DNA damage response by regulating key determinants of chromatin compaction and DNA damage response. Binds H3K4me3-containing chromatin and promotes DNA condensation by recruiting corepressors such as TRIM28 and H3K9 methyltransferase SETDB1. Required for normal chromosome condensation during the early stages of mitosis. Required for normal chromosome separation during mitosis. Increases both chromatin-associated levels and activity of H3K9 methyltransferases, such as SETDB1, thus enhancing H3K9 trimethylation. Essential for testicular stem-cell differentiation and sustained spermatogenesis.</text>
</comment>
<evidence type="ECO:0000256" key="13">
    <source>
        <dbReference type="SAM" id="MobiDB-lite"/>
    </source>
</evidence>
<dbReference type="CDD" id="cd15632">
    <property type="entry name" value="PHD_PHF13"/>
    <property type="match status" value="1"/>
</dbReference>
<evidence type="ECO:0000256" key="8">
    <source>
        <dbReference type="ARBA" id="ARBA00023067"/>
    </source>
</evidence>
<keyword evidence="6" id="KW-0862">Zinc</keyword>
<evidence type="ECO:0000256" key="4">
    <source>
        <dbReference type="ARBA" id="ARBA00022771"/>
    </source>
</evidence>
<accession>A0A8C5S1T4</accession>
<dbReference type="GO" id="GO:0051301">
    <property type="term" value="P:cell division"/>
    <property type="evidence" value="ECO:0007669"/>
    <property type="project" value="UniProtKB-KW"/>
</dbReference>
<dbReference type="Proteomes" id="UP000694406">
    <property type="component" value="Unplaced"/>
</dbReference>
<evidence type="ECO:0000256" key="1">
    <source>
        <dbReference type="ARBA" id="ARBA00004642"/>
    </source>
</evidence>
<dbReference type="Pfam" id="PF20826">
    <property type="entry name" value="PHD_5"/>
    <property type="match status" value="1"/>
</dbReference>
<dbReference type="AlphaFoldDB" id="A0A8C5S1T4"/>
<reference evidence="15" key="1">
    <citation type="submission" date="2025-08" db="UniProtKB">
        <authorList>
            <consortium name="Ensembl"/>
        </authorList>
    </citation>
    <scope>IDENTIFICATION</scope>
</reference>
<dbReference type="GeneTree" id="ENSGT00530000063882"/>
<dbReference type="GO" id="GO:0007076">
    <property type="term" value="P:mitotic chromosome condensation"/>
    <property type="evidence" value="ECO:0007669"/>
    <property type="project" value="Ensembl"/>
</dbReference>
<keyword evidence="16" id="KW-1185">Reference proteome</keyword>
<dbReference type="InterPro" id="IPR013083">
    <property type="entry name" value="Znf_RING/FYVE/PHD"/>
</dbReference>
<dbReference type="FunFam" id="3.30.40.10:FF:000039">
    <property type="entry name" value="PHD finger protein 13"/>
    <property type="match status" value="1"/>
</dbReference>
<keyword evidence="5" id="KW-0498">Mitosis</keyword>
<dbReference type="InterPro" id="IPR001965">
    <property type="entry name" value="Znf_PHD"/>
</dbReference>
<evidence type="ECO:0000313" key="15">
    <source>
        <dbReference type="Ensembl" id="ENSLLTP00000010982.1"/>
    </source>
</evidence>
<evidence type="ECO:0000256" key="3">
    <source>
        <dbReference type="ARBA" id="ARBA00022723"/>
    </source>
</evidence>
<organism evidence="15 16">
    <name type="scientific">Laticauda laticaudata</name>
    <name type="common">Blue-ringed sea krait</name>
    <name type="synonym">Blue-lipped sea krait</name>
    <dbReference type="NCBI Taxonomy" id="8630"/>
    <lineage>
        <taxon>Eukaryota</taxon>
        <taxon>Metazoa</taxon>
        <taxon>Chordata</taxon>
        <taxon>Craniata</taxon>
        <taxon>Vertebrata</taxon>
        <taxon>Euteleostomi</taxon>
        <taxon>Lepidosauria</taxon>
        <taxon>Squamata</taxon>
        <taxon>Bifurcata</taxon>
        <taxon>Unidentata</taxon>
        <taxon>Episquamata</taxon>
        <taxon>Toxicofera</taxon>
        <taxon>Serpentes</taxon>
        <taxon>Colubroidea</taxon>
        <taxon>Elapidae</taxon>
        <taxon>Laticaudinae</taxon>
        <taxon>Laticauda</taxon>
    </lineage>
</organism>
<keyword evidence="2" id="KW-0132">Cell division</keyword>
<evidence type="ECO:0000256" key="12">
    <source>
        <dbReference type="ARBA" id="ARBA00068751"/>
    </source>
</evidence>
<dbReference type="PANTHER" id="PTHR14571:SF13">
    <property type="entry name" value="PHD FINGER PROTEIN 13"/>
    <property type="match status" value="1"/>
</dbReference>
<reference evidence="15" key="2">
    <citation type="submission" date="2025-09" db="UniProtKB">
        <authorList>
            <consortium name="Ensembl"/>
        </authorList>
    </citation>
    <scope>IDENTIFICATION</scope>
</reference>
<gene>
    <name evidence="15" type="primary">PHF13</name>
</gene>
<keyword evidence="10" id="KW-0131">Cell cycle</keyword>
<dbReference type="Ensembl" id="ENSLLTT00000011408.1">
    <property type="protein sequence ID" value="ENSLLTP00000010982.1"/>
    <property type="gene ID" value="ENSLLTG00000008444.1"/>
</dbReference>
<feature type="region of interest" description="Disordered" evidence="13">
    <location>
        <begin position="130"/>
        <end position="165"/>
    </location>
</feature>
<evidence type="ECO:0000259" key="14">
    <source>
        <dbReference type="SMART" id="SM00249"/>
    </source>
</evidence>
<dbReference type="PANTHER" id="PTHR14571">
    <property type="entry name" value="HISTONE-LYSINE N-METHYLTRANSFERASE SET-26-RELATED"/>
    <property type="match status" value="1"/>
</dbReference>
<dbReference type="SUPFAM" id="SSF57903">
    <property type="entry name" value="FYVE/PHD zinc finger"/>
    <property type="match status" value="1"/>
</dbReference>
<dbReference type="GO" id="GO:0003682">
    <property type="term" value="F:chromatin binding"/>
    <property type="evidence" value="ECO:0007669"/>
    <property type="project" value="Ensembl"/>
</dbReference>
<feature type="compositionally biased region" description="Polar residues" evidence="13">
    <location>
        <begin position="178"/>
        <end position="193"/>
    </location>
</feature>
<keyword evidence="7" id="KW-0156">Chromatin regulator</keyword>
<evidence type="ECO:0000256" key="2">
    <source>
        <dbReference type="ARBA" id="ARBA00022618"/>
    </source>
</evidence>
<feature type="region of interest" description="Disordered" evidence="13">
    <location>
        <begin position="178"/>
        <end position="211"/>
    </location>
</feature>
<dbReference type="GO" id="GO:0062072">
    <property type="term" value="F:histone H3K9me2/3 reader activity"/>
    <property type="evidence" value="ECO:0007669"/>
    <property type="project" value="Ensembl"/>
</dbReference>
<dbReference type="GO" id="GO:0008270">
    <property type="term" value="F:zinc ion binding"/>
    <property type="evidence" value="ECO:0007669"/>
    <property type="project" value="UniProtKB-KW"/>
</dbReference>